<dbReference type="AlphaFoldDB" id="A0A067T6B2"/>
<accession>A0A067T6B2</accession>
<dbReference type="Proteomes" id="UP000027222">
    <property type="component" value="Unassembled WGS sequence"/>
</dbReference>
<evidence type="ECO:0000313" key="1">
    <source>
        <dbReference type="EMBL" id="KDR77887.1"/>
    </source>
</evidence>
<keyword evidence="2" id="KW-1185">Reference proteome</keyword>
<dbReference type="STRING" id="685588.A0A067T6B2"/>
<dbReference type="OrthoDB" id="2838799at2759"/>
<dbReference type="HOGENOM" id="CLU_756632_0_0_1"/>
<organism evidence="1 2">
    <name type="scientific">Galerina marginata (strain CBS 339.88)</name>
    <dbReference type="NCBI Taxonomy" id="685588"/>
    <lineage>
        <taxon>Eukaryota</taxon>
        <taxon>Fungi</taxon>
        <taxon>Dikarya</taxon>
        <taxon>Basidiomycota</taxon>
        <taxon>Agaricomycotina</taxon>
        <taxon>Agaricomycetes</taxon>
        <taxon>Agaricomycetidae</taxon>
        <taxon>Agaricales</taxon>
        <taxon>Agaricineae</taxon>
        <taxon>Strophariaceae</taxon>
        <taxon>Galerina</taxon>
    </lineage>
</organism>
<gene>
    <name evidence="1" type="ORF">GALMADRAFT_65251</name>
</gene>
<dbReference type="EMBL" id="KL142375">
    <property type="protein sequence ID" value="KDR77887.1"/>
    <property type="molecule type" value="Genomic_DNA"/>
</dbReference>
<sequence length="357" mass="38605">MPLLTTADRLTQAAKAGHIVLKHITLASAAQAAESGSNPLDPKATALTDGFYQIVQWKDDADKPSLASVTSPAGVTSTSSVPVVMGTDTDFLSNFWKLTRQYGLKNGFTVVPVATNIPDTDPETGATTYDKDVRVIKIDKLAILYVPSTPHPTESLTNSYRSGDETSSRQAVSIGTLRPQLQPELFELIRCDIVENSVSISSVDNVIATASNSTIVKKFYFGTGPVSNSDATSYVSVQLSTSARDQGWADQPQAGLYSWFEIAILTKDMTLDQVVTDQIKTVDGKPLTWISHDVPLTSTYTDQDGPVFAKDHALFKNLKAGNVIAVLACAQYAYWKCDARSGKLNFRQLVAKATNTK</sequence>
<reference evidence="2" key="1">
    <citation type="journal article" date="2014" name="Proc. Natl. Acad. Sci. U.S.A.">
        <title>Extensive sampling of basidiomycete genomes demonstrates inadequacy of the white-rot/brown-rot paradigm for wood decay fungi.</title>
        <authorList>
            <person name="Riley R."/>
            <person name="Salamov A.A."/>
            <person name="Brown D.W."/>
            <person name="Nagy L.G."/>
            <person name="Floudas D."/>
            <person name="Held B.W."/>
            <person name="Levasseur A."/>
            <person name="Lombard V."/>
            <person name="Morin E."/>
            <person name="Otillar R."/>
            <person name="Lindquist E.A."/>
            <person name="Sun H."/>
            <person name="LaButti K.M."/>
            <person name="Schmutz J."/>
            <person name="Jabbour D."/>
            <person name="Luo H."/>
            <person name="Baker S.E."/>
            <person name="Pisabarro A.G."/>
            <person name="Walton J.D."/>
            <person name="Blanchette R.A."/>
            <person name="Henrissat B."/>
            <person name="Martin F."/>
            <person name="Cullen D."/>
            <person name="Hibbett D.S."/>
            <person name="Grigoriev I.V."/>
        </authorList>
    </citation>
    <scope>NUCLEOTIDE SEQUENCE [LARGE SCALE GENOMIC DNA]</scope>
    <source>
        <strain evidence="2">CBS 339.88</strain>
    </source>
</reference>
<evidence type="ECO:0000313" key="2">
    <source>
        <dbReference type="Proteomes" id="UP000027222"/>
    </source>
</evidence>
<name>A0A067T6B2_GALM3</name>
<proteinExistence type="predicted"/>
<protein>
    <submittedName>
        <fullName evidence="1">Uncharacterized protein</fullName>
    </submittedName>
</protein>